<evidence type="ECO:0000256" key="2">
    <source>
        <dbReference type="ARBA" id="ARBA00022617"/>
    </source>
</evidence>
<name>A0A6B2L684_9EUKA</name>
<keyword evidence="6 8" id="KW-0503">Monooxygenase</keyword>
<dbReference type="InterPro" id="IPR036396">
    <property type="entry name" value="Cyt_P450_sf"/>
</dbReference>
<evidence type="ECO:0000256" key="6">
    <source>
        <dbReference type="ARBA" id="ARBA00023033"/>
    </source>
</evidence>
<keyword evidence="3 7" id="KW-0479">Metal-binding</keyword>
<keyword evidence="5 7" id="KW-0408">Iron</keyword>
<protein>
    <recommendedName>
        <fullName evidence="10">Cytochrome P450</fullName>
    </recommendedName>
</protein>
<dbReference type="PANTHER" id="PTHR24291">
    <property type="entry name" value="CYTOCHROME P450 FAMILY 4"/>
    <property type="match status" value="1"/>
</dbReference>
<dbReference type="PANTHER" id="PTHR24291:SF50">
    <property type="entry name" value="BIFUNCTIONAL ALBAFLAVENONE MONOOXYGENASE_TERPENE SYNTHASE"/>
    <property type="match status" value="1"/>
</dbReference>
<proteinExistence type="inferred from homology"/>
<evidence type="ECO:0008006" key="10">
    <source>
        <dbReference type="Google" id="ProtNLM"/>
    </source>
</evidence>
<comment type="cofactor">
    <cofactor evidence="7">
        <name>heme</name>
        <dbReference type="ChEBI" id="CHEBI:30413"/>
    </cofactor>
</comment>
<dbReference type="GO" id="GO:0016705">
    <property type="term" value="F:oxidoreductase activity, acting on paired donors, with incorporation or reduction of molecular oxygen"/>
    <property type="evidence" value="ECO:0007669"/>
    <property type="project" value="InterPro"/>
</dbReference>
<evidence type="ECO:0000313" key="9">
    <source>
        <dbReference type="EMBL" id="NDV32441.1"/>
    </source>
</evidence>
<dbReference type="SUPFAM" id="SSF48264">
    <property type="entry name" value="Cytochrome P450"/>
    <property type="match status" value="1"/>
</dbReference>
<dbReference type="PRINTS" id="PR00463">
    <property type="entry name" value="EP450I"/>
</dbReference>
<dbReference type="PRINTS" id="PR00385">
    <property type="entry name" value="P450"/>
</dbReference>
<evidence type="ECO:0000256" key="7">
    <source>
        <dbReference type="PIRSR" id="PIRSR602401-1"/>
    </source>
</evidence>
<accession>A0A6B2L684</accession>
<organism evidence="9">
    <name type="scientific">Arcella intermedia</name>
    <dbReference type="NCBI Taxonomy" id="1963864"/>
    <lineage>
        <taxon>Eukaryota</taxon>
        <taxon>Amoebozoa</taxon>
        <taxon>Tubulinea</taxon>
        <taxon>Elardia</taxon>
        <taxon>Arcellinida</taxon>
        <taxon>Sphaerothecina</taxon>
        <taxon>Arcellidae</taxon>
        <taxon>Arcella</taxon>
    </lineage>
</organism>
<dbReference type="AlphaFoldDB" id="A0A6B2L684"/>
<dbReference type="Gene3D" id="1.10.630.10">
    <property type="entry name" value="Cytochrome P450"/>
    <property type="match status" value="1"/>
</dbReference>
<dbReference type="GO" id="GO:0004497">
    <property type="term" value="F:monooxygenase activity"/>
    <property type="evidence" value="ECO:0007669"/>
    <property type="project" value="UniProtKB-KW"/>
</dbReference>
<evidence type="ECO:0000256" key="4">
    <source>
        <dbReference type="ARBA" id="ARBA00023002"/>
    </source>
</evidence>
<comment type="similarity">
    <text evidence="1 8">Belongs to the cytochrome P450 family.</text>
</comment>
<dbReference type="PROSITE" id="PS00086">
    <property type="entry name" value="CYTOCHROME_P450"/>
    <property type="match status" value="1"/>
</dbReference>
<keyword evidence="2 7" id="KW-0349">Heme</keyword>
<dbReference type="InterPro" id="IPR001128">
    <property type="entry name" value="Cyt_P450"/>
</dbReference>
<dbReference type="InterPro" id="IPR017972">
    <property type="entry name" value="Cyt_P450_CS"/>
</dbReference>
<dbReference type="GO" id="GO:0005506">
    <property type="term" value="F:iron ion binding"/>
    <property type="evidence" value="ECO:0007669"/>
    <property type="project" value="InterPro"/>
</dbReference>
<reference evidence="9" key="1">
    <citation type="journal article" date="2020" name="J. Eukaryot. Microbiol.">
        <title>De novo Sequencing, Assembly and Annotation of the Transcriptome for the Free-Living Testate Amoeba Arcella intermedia.</title>
        <authorList>
            <person name="Ribeiro G.M."/>
            <person name="Porfirio-Sousa A.L."/>
            <person name="Maurer-Alcala X.X."/>
            <person name="Katz L.A."/>
            <person name="Lahr D.J.G."/>
        </authorList>
    </citation>
    <scope>NUCLEOTIDE SEQUENCE</scope>
</reference>
<evidence type="ECO:0000256" key="8">
    <source>
        <dbReference type="RuleBase" id="RU000461"/>
    </source>
</evidence>
<sequence>MGQGLVTSEGKVWREDRKLLTPFFHFKAVQEAFPISIEAAQYLLQTIGVTNEWLPAKDTFATYSSKVIIKFAFGDSFDVKVINTQIKEILQTFNDYFIGKALLGDIWDYIPVKSGRGMTKLTNKFVNSIKGTIIQKRESKTEAKDLLSFLCQLRYEDGSMMSEKHVIDHCTTFLFAGEDTTACTLSWVMYYISLYPDIQERLQDEVDEVLKGSLPTMETIHQLHLCNNVIKETLRIQPVVPYISRIANRDYEFSGVTVKKGTCVSFGIYPLHHDTTYWEKPDEFIPERWDEDSCKKSFLWVPFSAGQRNCLGQKFALQEIIIVLAMIIQQYRVHHNQNKNVIPVWEGVLTPVGLELKFVPRHRRD</sequence>
<evidence type="ECO:0000256" key="3">
    <source>
        <dbReference type="ARBA" id="ARBA00022723"/>
    </source>
</evidence>
<evidence type="ECO:0000256" key="5">
    <source>
        <dbReference type="ARBA" id="ARBA00023004"/>
    </source>
</evidence>
<keyword evidence="4 8" id="KW-0560">Oxidoreductase</keyword>
<dbReference type="EMBL" id="GIBP01003472">
    <property type="protein sequence ID" value="NDV32441.1"/>
    <property type="molecule type" value="Transcribed_RNA"/>
</dbReference>
<dbReference type="InterPro" id="IPR050196">
    <property type="entry name" value="Cytochrome_P450_Monoox"/>
</dbReference>
<feature type="binding site" description="axial binding residue" evidence="7">
    <location>
        <position position="310"/>
    </location>
    <ligand>
        <name>heme</name>
        <dbReference type="ChEBI" id="CHEBI:30413"/>
    </ligand>
    <ligandPart>
        <name>Fe</name>
        <dbReference type="ChEBI" id="CHEBI:18248"/>
    </ligandPart>
</feature>
<dbReference type="GO" id="GO:0020037">
    <property type="term" value="F:heme binding"/>
    <property type="evidence" value="ECO:0007669"/>
    <property type="project" value="InterPro"/>
</dbReference>
<evidence type="ECO:0000256" key="1">
    <source>
        <dbReference type="ARBA" id="ARBA00010617"/>
    </source>
</evidence>
<dbReference type="Pfam" id="PF00067">
    <property type="entry name" value="p450"/>
    <property type="match status" value="1"/>
</dbReference>
<dbReference type="InterPro" id="IPR002401">
    <property type="entry name" value="Cyt_P450_E_grp-I"/>
</dbReference>